<proteinExistence type="predicted"/>
<evidence type="ECO:0000313" key="2">
    <source>
        <dbReference type="EMBL" id="AAS20142.1"/>
    </source>
</evidence>
<organism evidence="2">
    <name type="scientific">Paenarthrobacter aurescens</name>
    <name type="common">Arthrobacter aurescens</name>
    <dbReference type="NCBI Taxonomy" id="43663"/>
    <lineage>
        <taxon>Bacteria</taxon>
        <taxon>Bacillati</taxon>
        <taxon>Actinomycetota</taxon>
        <taxon>Actinomycetes</taxon>
        <taxon>Micrococcales</taxon>
        <taxon>Micrococcaceae</taxon>
        <taxon>Paenarthrobacter</taxon>
    </lineage>
</organism>
<name>Q6SK30_PAEAU</name>
<feature type="region of interest" description="Disordered" evidence="1">
    <location>
        <begin position="56"/>
        <end position="75"/>
    </location>
</feature>
<geneLocation type="plasmid" evidence="2">
    <name>pAA1</name>
</geneLocation>
<dbReference type="EMBL" id="AY456696">
    <property type="protein sequence ID" value="AAS20142.1"/>
    <property type="molecule type" value="Genomic_DNA"/>
</dbReference>
<reference evidence="2" key="1">
    <citation type="journal article" date="2004" name="Appl. Environ. Microbiol.">
        <title>Arthrobacter aurescens TC1 atrazine catabolism genes trzN, atzB, and atzC are linked on a 160-kilobase region and are functional in Escherichia coli.</title>
        <authorList>
            <person name="Sajjaphan K."/>
            <person name="Shapir N."/>
            <person name="Wackett L.P."/>
            <person name="Palmer M."/>
            <person name="Blackmon B."/>
            <person name="Tomkins J."/>
            <person name="Sadowsky M.J."/>
        </authorList>
    </citation>
    <scope>NUCLEOTIDE SEQUENCE</scope>
    <source>
        <strain evidence="2">TC1</strain>
        <plasmid evidence="2">pAA1</plasmid>
    </source>
</reference>
<protein>
    <submittedName>
        <fullName evidence="2">Uncharacterized protein</fullName>
    </submittedName>
</protein>
<keyword evidence="2" id="KW-0614">Plasmid</keyword>
<accession>Q6SK30</accession>
<sequence>MIVSRDEARFWHKVIKGPRTNDCWLWTGAVGDDGYGRYWIKIAGGYQAPALLRHSPMCPRNRRERQPPVPGNPGR</sequence>
<evidence type="ECO:0000256" key="1">
    <source>
        <dbReference type="SAM" id="MobiDB-lite"/>
    </source>
</evidence>
<dbReference type="AlphaFoldDB" id="Q6SK30"/>